<protein>
    <submittedName>
        <fullName evidence="1">(pine wood nematode) hypothetical protein</fullName>
    </submittedName>
</protein>
<accession>A0A1I7SAV2</accession>
<dbReference type="Proteomes" id="UP000659654">
    <property type="component" value="Unassembled WGS sequence"/>
</dbReference>
<dbReference type="OrthoDB" id="5842693at2759"/>
<dbReference type="WBParaSite" id="BXY_1014900.1">
    <property type="protein sequence ID" value="BXY_1014900.1"/>
    <property type="gene ID" value="BXY_1014900"/>
</dbReference>
<dbReference type="Proteomes" id="UP000095284">
    <property type="component" value="Unplaced"/>
</dbReference>
<evidence type="ECO:0000313" key="4">
    <source>
        <dbReference type="WBParaSite" id="BXY_1014900.1"/>
    </source>
</evidence>
<gene>
    <name evidence="1" type="ORF">BXYJ_LOCUS13252</name>
</gene>
<keyword evidence="3" id="KW-1185">Reference proteome</keyword>
<reference evidence="4" key="1">
    <citation type="submission" date="2016-11" db="UniProtKB">
        <authorList>
            <consortium name="WormBaseParasite"/>
        </authorList>
    </citation>
    <scope>IDENTIFICATION</scope>
</reference>
<proteinExistence type="predicted"/>
<dbReference type="Proteomes" id="UP000582659">
    <property type="component" value="Unassembled WGS sequence"/>
</dbReference>
<name>A0A1I7SAV2_BURXY</name>
<evidence type="ECO:0000313" key="1">
    <source>
        <dbReference type="EMBL" id="CAD5233161.1"/>
    </source>
</evidence>
<dbReference type="EMBL" id="CAJFDI010000005">
    <property type="protein sequence ID" value="CAD5233161.1"/>
    <property type="molecule type" value="Genomic_DNA"/>
</dbReference>
<sequence>MSSSLLQKTLKLDEDENNLRFKLNSRQKRHNVVEQEKEMLKANGDLYTLDLDSGELKKKSIKGRISARKIKDEKMSVALAKQGFSLVDQYRRNKPKDIEARNRRYLEFVEQAQINDGILSRITEKERIQSLEKKARIEKRKDLRSIVRRDRVKKSKQDSKSIFSDADFDQLGGSAGSLLDNFKRIK</sequence>
<dbReference type="AlphaFoldDB" id="A0A1I7SAV2"/>
<organism evidence="2 4">
    <name type="scientific">Bursaphelenchus xylophilus</name>
    <name type="common">Pinewood nematode worm</name>
    <name type="synonym">Aphelenchoides xylophilus</name>
    <dbReference type="NCBI Taxonomy" id="6326"/>
    <lineage>
        <taxon>Eukaryota</taxon>
        <taxon>Metazoa</taxon>
        <taxon>Ecdysozoa</taxon>
        <taxon>Nematoda</taxon>
        <taxon>Chromadorea</taxon>
        <taxon>Rhabditida</taxon>
        <taxon>Tylenchina</taxon>
        <taxon>Tylenchomorpha</taxon>
        <taxon>Aphelenchoidea</taxon>
        <taxon>Aphelenchoididae</taxon>
        <taxon>Bursaphelenchus</taxon>
    </lineage>
</organism>
<reference evidence="1" key="2">
    <citation type="submission" date="2020-09" db="EMBL/GenBank/DDBJ databases">
        <authorList>
            <person name="Kikuchi T."/>
        </authorList>
    </citation>
    <scope>NUCLEOTIDE SEQUENCE</scope>
    <source>
        <strain evidence="1">Ka4C1</strain>
    </source>
</reference>
<dbReference type="EMBL" id="CAJFCV020000005">
    <property type="protein sequence ID" value="CAG9126740.1"/>
    <property type="molecule type" value="Genomic_DNA"/>
</dbReference>
<evidence type="ECO:0000313" key="3">
    <source>
        <dbReference type="Proteomes" id="UP000659654"/>
    </source>
</evidence>
<evidence type="ECO:0000313" key="2">
    <source>
        <dbReference type="Proteomes" id="UP000095284"/>
    </source>
</evidence>